<keyword evidence="2" id="KW-1185">Reference proteome</keyword>
<proteinExistence type="predicted"/>
<gene>
    <name evidence="1" type="ORF">SAMN04488128_102382</name>
</gene>
<dbReference type="AlphaFoldDB" id="A0A1T4QHW4"/>
<accession>A0A1T4QHW4</accession>
<protein>
    <submittedName>
        <fullName evidence="1">Uncharacterized protein</fullName>
    </submittedName>
</protein>
<dbReference type="Proteomes" id="UP000190367">
    <property type="component" value="Unassembled WGS sequence"/>
</dbReference>
<dbReference type="EMBL" id="FUWZ01000002">
    <property type="protein sequence ID" value="SKA03282.1"/>
    <property type="molecule type" value="Genomic_DNA"/>
</dbReference>
<sequence length="40" mass="4704">MNRKKSSLKKFRKQNICNFSMNRDDLFFLINPVDAAAPFP</sequence>
<evidence type="ECO:0000313" key="1">
    <source>
        <dbReference type="EMBL" id="SKA03282.1"/>
    </source>
</evidence>
<name>A0A1T4QHW4_9BACT</name>
<reference evidence="2" key="1">
    <citation type="submission" date="2017-02" db="EMBL/GenBank/DDBJ databases">
        <authorList>
            <person name="Varghese N."/>
            <person name="Submissions S."/>
        </authorList>
    </citation>
    <scope>NUCLEOTIDE SEQUENCE [LARGE SCALE GENOMIC DNA]</scope>
    <source>
        <strain evidence="2">DSM 22224</strain>
    </source>
</reference>
<dbReference type="STRING" id="634771.SAMN04488128_102382"/>
<organism evidence="1 2">
    <name type="scientific">Chitinophaga eiseniae</name>
    <dbReference type="NCBI Taxonomy" id="634771"/>
    <lineage>
        <taxon>Bacteria</taxon>
        <taxon>Pseudomonadati</taxon>
        <taxon>Bacteroidota</taxon>
        <taxon>Chitinophagia</taxon>
        <taxon>Chitinophagales</taxon>
        <taxon>Chitinophagaceae</taxon>
        <taxon>Chitinophaga</taxon>
    </lineage>
</organism>
<evidence type="ECO:0000313" key="2">
    <source>
        <dbReference type="Proteomes" id="UP000190367"/>
    </source>
</evidence>